<evidence type="ECO:0000313" key="1">
    <source>
        <dbReference type="EMBL" id="CAG8670846.1"/>
    </source>
</evidence>
<dbReference type="EMBL" id="CAJVPJ010006743">
    <property type="protein sequence ID" value="CAG8670846.1"/>
    <property type="molecule type" value="Genomic_DNA"/>
</dbReference>
<evidence type="ECO:0000313" key="2">
    <source>
        <dbReference type="Proteomes" id="UP000789572"/>
    </source>
</evidence>
<organism evidence="1 2">
    <name type="scientific">Paraglomus occultum</name>
    <dbReference type="NCBI Taxonomy" id="144539"/>
    <lineage>
        <taxon>Eukaryota</taxon>
        <taxon>Fungi</taxon>
        <taxon>Fungi incertae sedis</taxon>
        <taxon>Mucoromycota</taxon>
        <taxon>Glomeromycotina</taxon>
        <taxon>Glomeromycetes</taxon>
        <taxon>Paraglomerales</taxon>
        <taxon>Paraglomeraceae</taxon>
        <taxon>Paraglomus</taxon>
    </lineage>
</organism>
<protein>
    <submittedName>
        <fullName evidence="1">8677_t:CDS:1</fullName>
    </submittedName>
</protein>
<dbReference type="AlphaFoldDB" id="A0A9N9EEI6"/>
<reference evidence="1" key="1">
    <citation type="submission" date="2021-06" db="EMBL/GenBank/DDBJ databases">
        <authorList>
            <person name="Kallberg Y."/>
            <person name="Tangrot J."/>
            <person name="Rosling A."/>
        </authorList>
    </citation>
    <scope>NUCLEOTIDE SEQUENCE</scope>
    <source>
        <strain evidence="1">IA702</strain>
    </source>
</reference>
<keyword evidence="2" id="KW-1185">Reference proteome</keyword>
<proteinExistence type="predicted"/>
<comment type="caution">
    <text evidence="1">The sequence shown here is derived from an EMBL/GenBank/DDBJ whole genome shotgun (WGS) entry which is preliminary data.</text>
</comment>
<gene>
    <name evidence="1" type="ORF">POCULU_LOCUS10960</name>
</gene>
<dbReference type="Proteomes" id="UP000789572">
    <property type="component" value="Unassembled WGS sequence"/>
</dbReference>
<name>A0A9N9EEI6_9GLOM</name>
<sequence>IQPLNYYPLVKESTDDYTLLEYLQDDNAETRPAFFMPDNNAGPDLVFFIKFSSGIEIPVLVQVKLRKAFHETAHALGSIEPEKLYQNANGELHKKGIGISNIMVSKCVNGTILLVIAYPSDESATPRMLKVENKDDPHNREAKHLVGSIDARNASKVFTEPHLQILNALKRCHEEDNSKKLQKRQKKQNAND</sequence>
<accession>A0A9N9EEI6</accession>
<feature type="non-terminal residue" evidence="1">
    <location>
        <position position="1"/>
    </location>
</feature>
<dbReference type="OrthoDB" id="2412099at2759"/>